<gene>
    <name evidence="1" type="ORF">P3T76_009106</name>
</gene>
<protein>
    <submittedName>
        <fullName evidence="1">Uncharacterized protein</fullName>
    </submittedName>
</protein>
<proteinExistence type="predicted"/>
<dbReference type="EMBL" id="JASMQC010000017">
    <property type="protein sequence ID" value="KAK1939031.1"/>
    <property type="molecule type" value="Genomic_DNA"/>
</dbReference>
<sequence length="76" mass="8208">MSVLETYIANADVLAFRISGKPVETTAAMENTANADEFWTVRCAPGDAVCDENASFVLLVSGSYDVTIRFEDAAKK</sequence>
<name>A0AAD9GJ46_9STRA</name>
<dbReference type="Proteomes" id="UP001259832">
    <property type="component" value="Unassembled WGS sequence"/>
</dbReference>
<evidence type="ECO:0000313" key="1">
    <source>
        <dbReference type="EMBL" id="KAK1939031.1"/>
    </source>
</evidence>
<reference evidence="1" key="1">
    <citation type="submission" date="2023-08" db="EMBL/GenBank/DDBJ databases">
        <title>Reference Genome Resource for the Citrus Pathogen Phytophthora citrophthora.</title>
        <authorList>
            <person name="Moller H."/>
            <person name="Coetzee B."/>
            <person name="Rose L.J."/>
            <person name="Van Niekerk J.M."/>
        </authorList>
    </citation>
    <scope>NUCLEOTIDE SEQUENCE</scope>
    <source>
        <strain evidence="1">STE-U-9442</strain>
    </source>
</reference>
<evidence type="ECO:0000313" key="2">
    <source>
        <dbReference type="Proteomes" id="UP001259832"/>
    </source>
</evidence>
<organism evidence="1 2">
    <name type="scientific">Phytophthora citrophthora</name>
    <dbReference type="NCBI Taxonomy" id="4793"/>
    <lineage>
        <taxon>Eukaryota</taxon>
        <taxon>Sar</taxon>
        <taxon>Stramenopiles</taxon>
        <taxon>Oomycota</taxon>
        <taxon>Peronosporomycetes</taxon>
        <taxon>Peronosporales</taxon>
        <taxon>Peronosporaceae</taxon>
        <taxon>Phytophthora</taxon>
    </lineage>
</organism>
<keyword evidence="2" id="KW-1185">Reference proteome</keyword>
<dbReference type="AlphaFoldDB" id="A0AAD9GJ46"/>
<comment type="caution">
    <text evidence="1">The sequence shown here is derived from an EMBL/GenBank/DDBJ whole genome shotgun (WGS) entry which is preliminary data.</text>
</comment>
<accession>A0AAD9GJ46</accession>